<dbReference type="EMBL" id="CP036281">
    <property type="protein sequence ID" value="QDU79902.1"/>
    <property type="molecule type" value="Genomic_DNA"/>
</dbReference>
<dbReference type="RefSeq" id="WP_144994867.1">
    <property type="nucleotide sequence ID" value="NZ_CP036281.1"/>
</dbReference>
<keyword evidence="1" id="KW-1133">Transmembrane helix</keyword>
<dbReference type="AlphaFoldDB" id="A0A518CKZ8"/>
<dbReference type="Proteomes" id="UP000317178">
    <property type="component" value="Chromosome"/>
</dbReference>
<evidence type="ECO:0000313" key="3">
    <source>
        <dbReference type="Proteomes" id="UP000317178"/>
    </source>
</evidence>
<sequence length="199" mass="22624">MFADLTQAKMGWLMVVAAIVIISQHYFYHRQLRQLMRVTRDHGPILFSLNENTTMSSCRWTCLHLHRMTMFIVALLGIVGVFAEQVPAFAAMIVLCLGTSSFLHYLKVSSEKVTVTRTGVIARTSSTHVGFLPWASISDVERVPSEEKLIYQIVTDAYPESDIRFCIELEDIDFITEQINQFLPEGVYFEPEQEAALVS</sequence>
<name>A0A518CKZ8_9PLAN</name>
<reference evidence="2 3" key="1">
    <citation type="submission" date="2019-02" db="EMBL/GenBank/DDBJ databases">
        <title>Deep-cultivation of Planctomycetes and their phenomic and genomic characterization uncovers novel biology.</title>
        <authorList>
            <person name="Wiegand S."/>
            <person name="Jogler M."/>
            <person name="Boedeker C."/>
            <person name="Pinto D."/>
            <person name="Vollmers J."/>
            <person name="Rivas-Marin E."/>
            <person name="Kohn T."/>
            <person name="Peeters S.H."/>
            <person name="Heuer A."/>
            <person name="Rast P."/>
            <person name="Oberbeckmann S."/>
            <person name="Bunk B."/>
            <person name="Jeske O."/>
            <person name="Meyerdierks A."/>
            <person name="Storesund J.E."/>
            <person name="Kallscheuer N."/>
            <person name="Luecker S."/>
            <person name="Lage O.M."/>
            <person name="Pohl T."/>
            <person name="Merkel B.J."/>
            <person name="Hornburger P."/>
            <person name="Mueller R.-W."/>
            <person name="Bruemmer F."/>
            <person name="Labrenz M."/>
            <person name="Spormann A.M."/>
            <person name="Op den Camp H."/>
            <person name="Overmann J."/>
            <person name="Amann R."/>
            <person name="Jetten M.S.M."/>
            <person name="Mascher T."/>
            <person name="Medema M.H."/>
            <person name="Devos D.P."/>
            <person name="Kaster A.-K."/>
            <person name="Ovreas L."/>
            <person name="Rohde M."/>
            <person name="Galperin M.Y."/>
            <person name="Jogler C."/>
        </authorList>
    </citation>
    <scope>NUCLEOTIDE SEQUENCE [LARGE SCALE GENOMIC DNA]</scope>
    <source>
        <strain evidence="2 3">Pla110</strain>
    </source>
</reference>
<feature type="transmembrane region" description="Helical" evidence="1">
    <location>
        <begin position="65"/>
        <end position="83"/>
    </location>
</feature>
<protein>
    <submittedName>
        <fullName evidence="2">Uncharacterized protein</fullName>
    </submittedName>
</protein>
<organism evidence="2 3">
    <name type="scientific">Polystyrenella longa</name>
    <dbReference type="NCBI Taxonomy" id="2528007"/>
    <lineage>
        <taxon>Bacteria</taxon>
        <taxon>Pseudomonadati</taxon>
        <taxon>Planctomycetota</taxon>
        <taxon>Planctomycetia</taxon>
        <taxon>Planctomycetales</taxon>
        <taxon>Planctomycetaceae</taxon>
        <taxon>Polystyrenella</taxon>
    </lineage>
</organism>
<gene>
    <name evidence="2" type="ORF">Pla110_16220</name>
</gene>
<keyword evidence="1" id="KW-0472">Membrane</keyword>
<accession>A0A518CKZ8</accession>
<keyword evidence="3" id="KW-1185">Reference proteome</keyword>
<feature type="transmembrane region" description="Helical" evidence="1">
    <location>
        <begin position="12"/>
        <end position="28"/>
    </location>
</feature>
<evidence type="ECO:0000313" key="2">
    <source>
        <dbReference type="EMBL" id="QDU79902.1"/>
    </source>
</evidence>
<keyword evidence="1" id="KW-0812">Transmembrane</keyword>
<proteinExistence type="predicted"/>
<evidence type="ECO:0000256" key="1">
    <source>
        <dbReference type="SAM" id="Phobius"/>
    </source>
</evidence>
<feature type="transmembrane region" description="Helical" evidence="1">
    <location>
        <begin position="89"/>
        <end position="106"/>
    </location>
</feature>
<dbReference type="KEGG" id="plon:Pla110_16220"/>